<name>A0ABN6X8Q0_9MICO</name>
<proteinExistence type="predicted"/>
<dbReference type="Pfam" id="PF22649">
    <property type="entry name" value="Cgl0159"/>
    <property type="match status" value="1"/>
</dbReference>
<organism evidence="3 4">
    <name type="scientific">Microbacterium suwonense</name>
    <dbReference type="NCBI Taxonomy" id="683047"/>
    <lineage>
        <taxon>Bacteria</taxon>
        <taxon>Bacillati</taxon>
        <taxon>Actinomycetota</taxon>
        <taxon>Actinomycetes</taxon>
        <taxon>Micrococcales</taxon>
        <taxon>Microbacteriaceae</taxon>
        <taxon>Microbacterium</taxon>
    </lineage>
</organism>
<dbReference type="EMBL" id="AP027728">
    <property type="protein sequence ID" value="BDZ40367.1"/>
    <property type="molecule type" value="Genomic_DNA"/>
</dbReference>
<keyword evidence="4" id="KW-1185">Reference proteome</keyword>
<protein>
    <recommendedName>
        <fullName evidence="2">Cgl0159-like domain-containing protein</fullName>
    </recommendedName>
</protein>
<evidence type="ECO:0000259" key="2">
    <source>
        <dbReference type="Pfam" id="PF22649"/>
    </source>
</evidence>
<feature type="region of interest" description="Disordered" evidence="1">
    <location>
        <begin position="266"/>
        <end position="294"/>
    </location>
</feature>
<accession>A0ABN6X8Q0</accession>
<feature type="domain" description="Cgl0159-like" evidence="2">
    <location>
        <begin position="7"/>
        <end position="256"/>
    </location>
</feature>
<gene>
    <name evidence="3" type="ORF">GCM10025863_29810</name>
</gene>
<dbReference type="Gene3D" id="3.20.20.70">
    <property type="entry name" value="Aldolase class I"/>
    <property type="match status" value="1"/>
</dbReference>
<reference evidence="4" key="1">
    <citation type="journal article" date="2019" name="Int. J. Syst. Evol. Microbiol.">
        <title>The Global Catalogue of Microorganisms (GCM) 10K type strain sequencing project: providing services to taxonomists for standard genome sequencing and annotation.</title>
        <authorList>
            <consortium name="The Broad Institute Genomics Platform"/>
            <consortium name="The Broad Institute Genome Sequencing Center for Infectious Disease"/>
            <person name="Wu L."/>
            <person name="Ma J."/>
        </authorList>
    </citation>
    <scope>NUCLEOTIDE SEQUENCE [LARGE SCALE GENOMIC DNA]</scope>
    <source>
        <strain evidence="4">NBRC 106310</strain>
    </source>
</reference>
<evidence type="ECO:0000313" key="4">
    <source>
        <dbReference type="Proteomes" id="UP001321543"/>
    </source>
</evidence>
<dbReference type="SUPFAM" id="SSF51569">
    <property type="entry name" value="Aldolase"/>
    <property type="match status" value="1"/>
</dbReference>
<evidence type="ECO:0000256" key="1">
    <source>
        <dbReference type="SAM" id="MobiDB-lite"/>
    </source>
</evidence>
<dbReference type="Proteomes" id="UP001321543">
    <property type="component" value="Chromosome"/>
</dbReference>
<feature type="compositionally biased region" description="Basic and acidic residues" evidence="1">
    <location>
        <begin position="281"/>
        <end position="294"/>
    </location>
</feature>
<feature type="compositionally biased region" description="Low complexity" evidence="1">
    <location>
        <begin position="266"/>
        <end position="279"/>
    </location>
</feature>
<dbReference type="InterPro" id="IPR054574">
    <property type="entry name" value="Cgl0159_dom"/>
</dbReference>
<evidence type="ECO:0000313" key="3">
    <source>
        <dbReference type="EMBL" id="BDZ40367.1"/>
    </source>
</evidence>
<dbReference type="InterPro" id="IPR013785">
    <property type="entry name" value="Aldolase_TIM"/>
</dbReference>
<sequence length="294" mass="30757">MLRGDRRLFFVAADHPARGSLSVGQDKTAMADRYGLLERLAVALSHPGVDGVLGTPDIIDDLAVLGLLNDKIVVGSMNRGGLQGSCFEMDDRGTAYEVPTMVERGIDFAKALVRIDLDDPATVRTLAAIAGAVTAAAAARMPIMLEPFISRRQRGRVVNDLTPDAVIRSISIASALGSDSAFTWLKIPVVKEMDRVMASTTLPALLLGGDSDGDPDERFAAWEAALALPGVRGLTVGRTLLFPPDGDVWGAVDVAARMVHPASAAGSGAASAADSPAADTPAEHVGEHTLKERA</sequence>